<reference evidence="1 2" key="1">
    <citation type="journal article" date="2023" name="Plants (Basel)">
        <title>Bridging the Gap: Combining Genomics and Transcriptomics Approaches to Understand Stylosanthes scabra, an Orphan Legume from the Brazilian Caatinga.</title>
        <authorList>
            <person name="Ferreira-Neto J.R.C."/>
            <person name="da Silva M.D."/>
            <person name="Binneck E."/>
            <person name="de Melo N.F."/>
            <person name="da Silva R.H."/>
            <person name="de Melo A.L.T.M."/>
            <person name="Pandolfi V."/>
            <person name="Bustamante F.O."/>
            <person name="Brasileiro-Vidal A.C."/>
            <person name="Benko-Iseppon A.M."/>
        </authorList>
    </citation>
    <scope>NUCLEOTIDE SEQUENCE [LARGE SCALE GENOMIC DNA]</scope>
    <source>
        <tissue evidence="1">Leaves</tissue>
    </source>
</reference>
<keyword evidence="2" id="KW-1185">Reference proteome</keyword>
<evidence type="ECO:0008006" key="3">
    <source>
        <dbReference type="Google" id="ProtNLM"/>
    </source>
</evidence>
<gene>
    <name evidence="1" type="ORF">PIB30_083091</name>
</gene>
<organism evidence="1 2">
    <name type="scientific">Stylosanthes scabra</name>
    <dbReference type="NCBI Taxonomy" id="79078"/>
    <lineage>
        <taxon>Eukaryota</taxon>
        <taxon>Viridiplantae</taxon>
        <taxon>Streptophyta</taxon>
        <taxon>Embryophyta</taxon>
        <taxon>Tracheophyta</taxon>
        <taxon>Spermatophyta</taxon>
        <taxon>Magnoliopsida</taxon>
        <taxon>eudicotyledons</taxon>
        <taxon>Gunneridae</taxon>
        <taxon>Pentapetalae</taxon>
        <taxon>rosids</taxon>
        <taxon>fabids</taxon>
        <taxon>Fabales</taxon>
        <taxon>Fabaceae</taxon>
        <taxon>Papilionoideae</taxon>
        <taxon>50 kb inversion clade</taxon>
        <taxon>dalbergioids sensu lato</taxon>
        <taxon>Dalbergieae</taxon>
        <taxon>Pterocarpus clade</taxon>
        <taxon>Stylosanthes</taxon>
    </lineage>
</organism>
<name>A0ABU6YQF7_9FABA</name>
<comment type="caution">
    <text evidence="1">The sequence shown here is derived from an EMBL/GenBank/DDBJ whole genome shotgun (WGS) entry which is preliminary data.</text>
</comment>
<dbReference type="EMBL" id="JASCZI010242956">
    <property type="protein sequence ID" value="MED6212419.1"/>
    <property type="molecule type" value="Genomic_DNA"/>
</dbReference>
<evidence type="ECO:0000313" key="1">
    <source>
        <dbReference type="EMBL" id="MED6212419.1"/>
    </source>
</evidence>
<accession>A0ABU6YQF7</accession>
<proteinExistence type="predicted"/>
<sequence>MALFVSAQSNFKNGLIPLADKLDENNFWSWKKSVLLTIRTLKLQDHLSFNKIPNQYEEIVEAEAESDSTSKTDAAAAESMMKVKKGGKFEVKTIQESQK</sequence>
<evidence type="ECO:0000313" key="2">
    <source>
        <dbReference type="Proteomes" id="UP001341840"/>
    </source>
</evidence>
<dbReference type="Proteomes" id="UP001341840">
    <property type="component" value="Unassembled WGS sequence"/>
</dbReference>
<protein>
    <recommendedName>
        <fullName evidence="3">Retrotransposon Copia-like N-terminal domain-containing protein</fullName>
    </recommendedName>
</protein>